<evidence type="ECO:0000313" key="2">
    <source>
        <dbReference type="Proteomes" id="UP001240678"/>
    </source>
</evidence>
<protein>
    <submittedName>
        <fullName evidence="1">Uncharacterized protein</fullName>
    </submittedName>
</protein>
<sequence>MANAIHTLTGRSGMELPFGPGESKEEMATYHEILKDELSSWNQNAFSSDLWQGIDEERKRKAMKLQEKAFKKPLFQPKTTGGMVLVNLNEDPKANPEYFEPQTPKLPTGKSSPMSHLAAEWKNKNDRAYQSNLITIKWFCSIPFPNRANEDEIKLQESPRGMMCSLINQLLREIFERFPEYELKGSLLREGSFTERLINREIKALCELFSALIIYLDPGADVMCVIDEITRYETDQLSEELDYIIKQLSALARIQSGEPVAFKLVLTCQSRATQINEYFDNPRYFKDNIVDG</sequence>
<organism evidence="1 2">
    <name type="scientific">Colletotrichum costaricense</name>
    <dbReference type="NCBI Taxonomy" id="1209916"/>
    <lineage>
        <taxon>Eukaryota</taxon>
        <taxon>Fungi</taxon>
        <taxon>Dikarya</taxon>
        <taxon>Ascomycota</taxon>
        <taxon>Pezizomycotina</taxon>
        <taxon>Sordariomycetes</taxon>
        <taxon>Hypocreomycetidae</taxon>
        <taxon>Glomerellales</taxon>
        <taxon>Glomerellaceae</taxon>
        <taxon>Colletotrichum</taxon>
        <taxon>Colletotrichum acutatum species complex</taxon>
    </lineage>
</organism>
<gene>
    <name evidence="1" type="ORF">CCOS01_12553</name>
</gene>
<dbReference type="PANTHER" id="PTHR40619">
    <property type="entry name" value="FUNGAL STAND N-TERMINAL GOODBYE DOMAIN-CONTAINING PROTEIN"/>
    <property type="match status" value="1"/>
</dbReference>
<dbReference type="AlphaFoldDB" id="A0AAI9YNL6"/>
<dbReference type="RefSeq" id="XP_060308749.1">
    <property type="nucleotide sequence ID" value="XM_060460701.1"/>
</dbReference>
<name>A0AAI9YNL6_9PEZI</name>
<dbReference type="PANTHER" id="PTHR40619:SF3">
    <property type="entry name" value="FUNGAL STAND N-TERMINAL GOODBYE DOMAIN-CONTAINING PROTEIN"/>
    <property type="match status" value="1"/>
</dbReference>
<keyword evidence="2" id="KW-1185">Reference proteome</keyword>
<dbReference type="Proteomes" id="UP001240678">
    <property type="component" value="Unassembled WGS sequence"/>
</dbReference>
<dbReference type="EMBL" id="MOOE01000015">
    <property type="protein sequence ID" value="KAK1517004.1"/>
    <property type="molecule type" value="Genomic_DNA"/>
</dbReference>
<evidence type="ECO:0000313" key="1">
    <source>
        <dbReference type="EMBL" id="KAK1517004.1"/>
    </source>
</evidence>
<dbReference type="GeneID" id="85344248"/>
<accession>A0AAI9YNL6</accession>
<proteinExistence type="predicted"/>
<reference evidence="1 2" key="1">
    <citation type="submission" date="2016-10" db="EMBL/GenBank/DDBJ databases">
        <title>The genome sequence of Colletotrichum fioriniae PJ7.</title>
        <authorList>
            <person name="Baroncelli R."/>
        </authorList>
    </citation>
    <scope>NUCLEOTIDE SEQUENCE [LARGE SCALE GENOMIC DNA]</scope>
    <source>
        <strain evidence="1 2">IMI 309622</strain>
    </source>
</reference>
<comment type="caution">
    <text evidence="1">The sequence shown here is derived from an EMBL/GenBank/DDBJ whole genome shotgun (WGS) entry which is preliminary data.</text>
</comment>